<dbReference type="AlphaFoldDB" id="A0A9P1CCQ0"/>
<sequence length="550" mass="61999">MSTMMEAIQSFSSRLDYVESRNVADCLPVQNIPPILPVPSSFQVPPPVDPPDPGDWDDEGGDDGDDPNNDDVELVPEISEDVVREKDVVDARALQSACIDALPNNAAEYRGWKNTLILLLGRFDISGKEALTLWLSPSFQVDGEKEVESSSGLFPRLQRWLAGELIKSLKGIPEFSFRVPGYVEGCTRKVQSPRGRAILHMISRHFDLDRNRGALLTTQSIFQVTLQGYTIKDFREFSSLAMKTLNSISADDWPNERMLGEWLFHQLPSVRKLERAIGTIKMSSLKADEGNFAFLWGRLQPLLVEEREDVNAKVFWSLLPTVALLVIWCLMRLWHNKEVMLQLSSPSSVRRMSSSVFTQAIPDLDSEPLFQLDVVRDLQGLGDVSVEHDSPKVDDAPVEISGKVLEGRVVALSREQCLTHWPKSPFCDVCNRARLYSKRVRSVRQSDEHLDLPDPDAFGQQLACDHISVLKSARGKEHAVFIIQDRFSKVIQAYPQFPEMLHNEFAIVKSDAAGEILKAVVEQGWLSEASWNVRSDGSKKWLGHFFFQQV</sequence>
<gene>
    <name evidence="2" type="ORF">C1SCF055_LOCUS15104</name>
</gene>
<dbReference type="EMBL" id="CAMXCT030001212">
    <property type="protein sequence ID" value="CAL4775178.1"/>
    <property type="molecule type" value="Genomic_DNA"/>
</dbReference>
<reference evidence="3" key="2">
    <citation type="submission" date="2024-04" db="EMBL/GenBank/DDBJ databases">
        <authorList>
            <person name="Chen Y."/>
            <person name="Shah S."/>
            <person name="Dougan E. K."/>
            <person name="Thang M."/>
            <person name="Chan C."/>
        </authorList>
    </citation>
    <scope>NUCLEOTIDE SEQUENCE [LARGE SCALE GENOMIC DNA]</scope>
</reference>
<protein>
    <submittedName>
        <fullName evidence="4">Integrase catalytic domain-containing protein</fullName>
    </submittedName>
</protein>
<evidence type="ECO:0000256" key="1">
    <source>
        <dbReference type="SAM" id="MobiDB-lite"/>
    </source>
</evidence>
<reference evidence="2" key="1">
    <citation type="submission" date="2022-10" db="EMBL/GenBank/DDBJ databases">
        <authorList>
            <person name="Chen Y."/>
            <person name="Dougan E. K."/>
            <person name="Chan C."/>
            <person name="Rhodes N."/>
            <person name="Thang M."/>
        </authorList>
    </citation>
    <scope>NUCLEOTIDE SEQUENCE</scope>
</reference>
<accession>A0A9P1CCQ0</accession>
<dbReference type="Proteomes" id="UP001152797">
    <property type="component" value="Unassembled WGS sequence"/>
</dbReference>
<keyword evidence="5" id="KW-1185">Reference proteome</keyword>
<name>A0A9P1CCQ0_9DINO</name>
<proteinExistence type="predicted"/>
<dbReference type="OrthoDB" id="437673at2759"/>
<dbReference type="EMBL" id="CAMXCT010001212">
    <property type="protein sequence ID" value="CAI3987866.1"/>
    <property type="molecule type" value="Genomic_DNA"/>
</dbReference>
<evidence type="ECO:0000313" key="3">
    <source>
        <dbReference type="EMBL" id="CAL1141241.1"/>
    </source>
</evidence>
<evidence type="ECO:0000313" key="2">
    <source>
        <dbReference type="EMBL" id="CAI3987866.1"/>
    </source>
</evidence>
<dbReference type="EMBL" id="CAMXCT020001212">
    <property type="protein sequence ID" value="CAL1141241.1"/>
    <property type="molecule type" value="Genomic_DNA"/>
</dbReference>
<feature type="compositionally biased region" description="Acidic residues" evidence="1">
    <location>
        <begin position="52"/>
        <end position="72"/>
    </location>
</feature>
<organism evidence="2">
    <name type="scientific">Cladocopium goreaui</name>
    <dbReference type="NCBI Taxonomy" id="2562237"/>
    <lineage>
        <taxon>Eukaryota</taxon>
        <taxon>Sar</taxon>
        <taxon>Alveolata</taxon>
        <taxon>Dinophyceae</taxon>
        <taxon>Suessiales</taxon>
        <taxon>Symbiodiniaceae</taxon>
        <taxon>Cladocopium</taxon>
    </lineage>
</organism>
<comment type="caution">
    <text evidence="2">The sequence shown here is derived from an EMBL/GenBank/DDBJ whole genome shotgun (WGS) entry which is preliminary data.</text>
</comment>
<feature type="region of interest" description="Disordered" evidence="1">
    <location>
        <begin position="38"/>
        <end position="72"/>
    </location>
</feature>
<evidence type="ECO:0000313" key="4">
    <source>
        <dbReference type="EMBL" id="CAL4775178.1"/>
    </source>
</evidence>
<evidence type="ECO:0000313" key="5">
    <source>
        <dbReference type="Proteomes" id="UP001152797"/>
    </source>
</evidence>